<dbReference type="AlphaFoldDB" id="A0A371EZI2"/>
<dbReference type="Proteomes" id="UP000257109">
    <property type="component" value="Unassembled WGS sequence"/>
</dbReference>
<reference evidence="1" key="1">
    <citation type="submission" date="2018-05" db="EMBL/GenBank/DDBJ databases">
        <title>Draft genome of Mucuna pruriens seed.</title>
        <authorList>
            <person name="Nnadi N.E."/>
            <person name="Vos R."/>
            <person name="Hasami M.H."/>
            <person name="Devisetty U.K."/>
            <person name="Aguiy J.C."/>
        </authorList>
    </citation>
    <scope>NUCLEOTIDE SEQUENCE [LARGE SCALE GENOMIC DNA]</scope>
    <source>
        <strain evidence="1">JCA_2017</strain>
    </source>
</reference>
<evidence type="ECO:0000313" key="1">
    <source>
        <dbReference type="EMBL" id="RDX71465.1"/>
    </source>
</evidence>
<comment type="caution">
    <text evidence="1">The sequence shown here is derived from an EMBL/GenBank/DDBJ whole genome shotgun (WGS) entry which is preliminary data.</text>
</comment>
<sequence length="189" mass="20933">MTGPLMSLVAWRGSDGGDLMTGPLRSLLPGRDLMIGSLKPFVCCLSPKGDLMTGPFRSLVAWRGSDNRSSEIRDSSHGVVGTSKEDVRPFLHDLGAEVGSNELLFLLVPLWSLRVLLCLRKVVGAIRIKQFRLWWLCSLFAPELQGWSLNLEASRKVSSRPHVLIGNGNEKNVQAMTCIQRMFELLSGR</sequence>
<keyword evidence="2" id="KW-1185">Reference proteome</keyword>
<name>A0A371EZI2_MUCPR</name>
<feature type="non-terminal residue" evidence="1">
    <location>
        <position position="1"/>
    </location>
</feature>
<protein>
    <submittedName>
        <fullName evidence="1">Uncharacterized protein</fullName>
    </submittedName>
</protein>
<dbReference type="EMBL" id="QJKJ01011321">
    <property type="protein sequence ID" value="RDX71465.1"/>
    <property type="molecule type" value="Genomic_DNA"/>
</dbReference>
<organism evidence="1 2">
    <name type="scientific">Mucuna pruriens</name>
    <name type="common">Velvet bean</name>
    <name type="synonym">Dolichos pruriens</name>
    <dbReference type="NCBI Taxonomy" id="157652"/>
    <lineage>
        <taxon>Eukaryota</taxon>
        <taxon>Viridiplantae</taxon>
        <taxon>Streptophyta</taxon>
        <taxon>Embryophyta</taxon>
        <taxon>Tracheophyta</taxon>
        <taxon>Spermatophyta</taxon>
        <taxon>Magnoliopsida</taxon>
        <taxon>eudicotyledons</taxon>
        <taxon>Gunneridae</taxon>
        <taxon>Pentapetalae</taxon>
        <taxon>rosids</taxon>
        <taxon>fabids</taxon>
        <taxon>Fabales</taxon>
        <taxon>Fabaceae</taxon>
        <taxon>Papilionoideae</taxon>
        <taxon>50 kb inversion clade</taxon>
        <taxon>NPAAA clade</taxon>
        <taxon>indigoferoid/millettioid clade</taxon>
        <taxon>Phaseoleae</taxon>
        <taxon>Mucuna</taxon>
    </lineage>
</organism>
<accession>A0A371EZI2</accession>
<evidence type="ECO:0000313" key="2">
    <source>
        <dbReference type="Proteomes" id="UP000257109"/>
    </source>
</evidence>
<proteinExistence type="predicted"/>
<gene>
    <name evidence="1" type="ORF">CR513_49185</name>
</gene>